<proteinExistence type="inferred from homology"/>
<evidence type="ECO:0000256" key="1">
    <source>
        <dbReference type="ARBA" id="ARBA00006515"/>
    </source>
</evidence>
<dbReference type="PANTHER" id="PTHR43150">
    <property type="entry name" value="HYPERKINETIC, ISOFORM M"/>
    <property type="match status" value="1"/>
</dbReference>
<sequence length="349" mass="39379">MPIPREEYRFLGKTGLRVSSISLGGWITYGSGQQVEDDKALEIMDTAFKNGINFFDTAEGYGAGECEVTFGNVIKKLGWKRSHYVLSTKIYFGTDKDVNGKGLSAKHLAEGIDASLKRLQHDYVDIVFAHRPDKYTPMEEVVRAFTQIIRQGKAFYWGTSMWNAYEIERANHIATKYNLIPPVAEQPVYNLLERDWFEREYEPLFRDYGYGTTVFSPLATGLLTGKYTDPDNTPEGSRYSAENRKNHADIEAMYQAKVAKVKHLLPTISELGSLAKELDVPLAALSLAWLLKNPNVSTVITGASRPEQIVQNIEAYKVLPKLTDEVLERIEKIVNNKPALRDDFGRLGN</sequence>
<dbReference type="InterPro" id="IPR005399">
    <property type="entry name" value="K_chnl_volt-dep_bsu_KCNAB-rel"/>
</dbReference>
<name>A0A060TEA7_BLAAD</name>
<dbReference type="PRINTS" id="PR01577">
    <property type="entry name" value="KCNABCHANNEL"/>
</dbReference>
<evidence type="ECO:0000256" key="2">
    <source>
        <dbReference type="ARBA" id="ARBA00022857"/>
    </source>
</evidence>
<dbReference type="InterPro" id="IPR023210">
    <property type="entry name" value="NADP_OxRdtase_dom"/>
</dbReference>
<dbReference type="InterPro" id="IPR036812">
    <property type="entry name" value="NAD(P)_OxRdtase_dom_sf"/>
</dbReference>
<dbReference type="Gene3D" id="3.20.20.100">
    <property type="entry name" value="NADP-dependent oxidoreductase domain"/>
    <property type="match status" value="1"/>
</dbReference>
<organism evidence="5">
    <name type="scientific">Blastobotrys adeninivorans</name>
    <name type="common">Yeast</name>
    <name type="synonym">Arxula adeninivorans</name>
    <dbReference type="NCBI Taxonomy" id="409370"/>
    <lineage>
        <taxon>Eukaryota</taxon>
        <taxon>Fungi</taxon>
        <taxon>Dikarya</taxon>
        <taxon>Ascomycota</taxon>
        <taxon>Saccharomycotina</taxon>
        <taxon>Dipodascomycetes</taxon>
        <taxon>Dipodascales</taxon>
        <taxon>Trichomonascaceae</taxon>
        <taxon>Blastobotrys</taxon>
    </lineage>
</organism>
<comment type="similarity">
    <text evidence="1">Belongs to the shaker potassium channel beta subunit family.</text>
</comment>
<dbReference type="PhylomeDB" id="A0A060TEA7"/>
<gene>
    <name evidence="5" type="ORF">GNLVRS02_ARAD1D13948g</name>
</gene>
<keyword evidence="3" id="KW-0560">Oxidoreductase</keyword>
<evidence type="ECO:0000259" key="4">
    <source>
        <dbReference type="Pfam" id="PF00248"/>
    </source>
</evidence>
<keyword evidence="2" id="KW-0521">NADP</keyword>
<dbReference type="Pfam" id="PF00248">
    <property type="entry name" value="Aldo_ket_red"/>
    <property type="match status" value="1"/>
</dbReference>
<feature type="domain" description="NADP-dependent oxidoreductase" evidence="4">
    <location>
        <begin position="21"/>
        <end position="334"/>
    </location>
</feature>
<dbReference type="EMBL" id="HG937694">
    <property type="protein sequence ID" value="CDP37546.1"/>
    <property type="molecule type" value="Genomic_DNA"/>
</dbReference>
<evidence type="ECO:0000313" key="5">
    <source>
        <dbReference type="EMBL" id="CDP37546.1"/>
    </source>
</evidence>
<dbReference type="SUPFAM" id="SSF51430">
    <property type="entry name" value="NAD(P)-linked oxidoreductase"/>
    <property type="match status" value="1"/>
</dbReference>
<dbReference type="PANTHER" id="PTHR43150:SF2">
    <property type="entry name" value="HYPERKINETIC, ISOFORM M"/>
    <property type="match status" value="1"/>
</dbReference>
<reference evidence="5" key="1">
    <citation type="submission" date="2014-02" db="EMBL/GenBank/DDBJ databases">
        <authorList>
            <person name="Genoscope - CEA"/>
        </authorList>
    </citation>
    <scope>NUCLEOTIDE SEQUENCE</scope>
    <source>
        <strain evidence="5">LS3</strain>
    </source>
</reference>
<dbReference type="GO" id="GO:0016491">
    <property type="term" value="F:oxidoreductase activity"/>
    <property type="evidence" value="ECO:0007669"/>
    <property type="project" value="UniProtKB-KW"/>
</dbReference>
<reference evidence="5" key="2">
    <citation type="submission" date="2014-06" db="EMBL/GenBank/DDBJ databases">
        <title>The complete genome of Blastobotrys (Arxula) adeninivorans LS3 - a yeast of biotechnological interest.</title>
        <authorList>
            <person name="Kunze G."/>
            <person name="Gaillardin C."/>
            <person name="Czernicka M."/>
            <person name="Durrens P."/>
            <person name="Martin T."/>
            <person name="Boer E."/>
            <person name="Gabaldon T."/>
            <person name="Cruz J."/>
            <person name="Talla E."/>
            <person name="Marck C."/>
            <person name="Goffeau A."/>
            <person name="Barbe V."/>
            <person name="Baret P."/>
            <person name="Baronian K."/>
            <person name="Beier S."/>
            <person name="Bleykasten C."/>
            <person name="Bode R."/>
            <person name="Casaregola S."/>
            <person name="Despons L."/>
            <person name="Fairhead C."/>
            <person name="Giersberg M."/>
            <person name="Gierski P."/>
            <person name="Hahnel U."/>
            <person name="Hartmann A."/>
            <person name="Jankowska D."/>
            <person name="Jubin C."/>
            <person name="Jung P."/>
            <person name="Lafontaine I."/>
            <person name="Leh-Louis V."/>
            <person name="Lemaire M."/>
            <person name="Marcet-Houben M."/>
            <person name="Mascher M."/>
            <person name="Morel G."/>
            <person name="Richard G.-F."/>
            <person name="Riechen J."/>
            <person name="Sacerdot C."/>
            <person name="Sarkar A."/>
            <person name="Savel G."/>
            <person name="Schacherer J."/>
            <person name="Sherman D."/>
            <person name="Straub M.-L."/>
            <person name="Stein N."/>
            <person name="Thierry A."/>
            <person name="Trautwein-Schult A."/>
            <person name="Westhof E."/>
            <person name="Worch S."/>
            <person name="Dujon B."/>
            <person name="Souciet J.-L."/>
            <person name="Wincker P."/>
            <person name="Scholz U."/>
            <person name="Neuveglise N."/>
        </authorList>
    </citation>
    <scope>NUCLEOTIDE SEQUENCE</scope>
    <source>
        <strain evidence="5">LS3</strain>
    </source>
</reference>
<protein>
    <submittedName>
        <fullName evidence="5">ARAD1D13948p</fullName>
    </submittedName>
</protein>
<dbReference type="AlphaFoldDB" id="A0A060TEA7"/>
<evidence type="ECO:0000256" key="3">
    <source>
        <dbReference type="ARBA" id="ARBA00023002"/>
    </source>
</evidence>
<accession>A0A060TEA7</accession>